<reference evidence="2 3" key="1">
    <citation type="submission" date="2017-06" db="EMBL/GenBank/DDBJ databases">
        <title>Ant-infecting Ophiocordyceps genomes reveal a high diversity of potential behavioral manipulation genes and a possible major role for enterotoxins.</title>
        <authorList>
            <person name="De Bekker C."/>
            <person name="Evans H.C."/>
            <person name="Brachmann A."/>
            <person name="Hughes D.P."/>
        </authorList>
    </citation>
    <scope>NUCLEOTIDE SEQUENCE [LARGE SCALE GENOMIC DNA]</scope>
    <source>
        <strain evidence="2 3">1348a</strain>
    </source>
</reference>
<evidence type="ECO:0000256" key="1">
    <source>
        <dbReference type="SAM" id="MobiDB-lite"/>
    </source>
</evidence>
<dbReference type="AlphaFoldDB" id="A0A2C5ZN54"/>
<dbReference type="Proteomes" id="UP000224854">
    <property type="component" value="Unassembled WGS sequence"/>
</dbReference>
<name>A0A2C5ZN54_9HYPO</name>
<evidence type="ECO:0000313" key="3">
    <source>
        <dbReference type="Proteomes" id="UP000224854"/>
    </source>
</evidence>
<organism evidence="2 3">
    <name type="scientific">Ophiocordyceps australis</name>
    <dbReference type="NCBI Taxonomy" id="1399860"/>
    <lineage>
        <taxon>Eukaryota</taxon>
        <taxon>Fungi</taxon>
        <taxon>Dikarya</taxon>
        <taxon>Ascomycota</taxon>
        <taxon>Pezizomycotina</taxon>
        <taxon>Sordariomycetes</taxon>
        <taxon>Hypocreomycetidae</taxon>
        <taxon>Hypocreales</taxon>
        <taxon>Ophiocordycipitaceae</taxon>
        <taxon>Ophiocordyceps</taxon>
    </lineage>
</organism>
<comment type="caution">
    <text evidence="2">The sequence shown here is derived from an EMBL/GenBank/DDBJ whole genome shotgun (WGS) entry which is preliminary data.</text>
</comment>
<evidence type="ECO:0000313" key="2">
    <source>
        <dbReference type="EMBL" id="PHH80824.1"/>
    </source>
</evidence>
<gene>
    <name evidence="2" type="ORF">CDD82_1482</name>
</gene>
<keyword evidence="3" id="KW-1185">Reference proteome</keyword>
<feature type="compositionally biased region" description="Polar residues" evidence="1">
    <location>
        <begin position="1"/>
        <end position="12"/>
    </location>
</feature>
<feature type="region of interest" description="Disordered" evidence="1">
    <location>
        <begin position="1"/>
        <end position="35"/>
    </location>
</feature>
<proteinExistence type="predicted"/>
<protein>
    <submittedName>
        <fullName evidence="2">Uncharacterized protein</fullName>
    </submittedName>
</protein>
<feature type="compositionally biased region" description="Polar residues" evidence="1">
    <location>
        <begin position="22"/>
        <end position="35"/>
    </location>
</feature>
<accession>A0A2C5ZN54</accession>
<sequence>MPNNKSHSTAAAQRNRDWRRNLGNNSQGARGSGLQQHLGIRTWYRVHAWYASRGEEQRPEHAAAHGAAQAPRTLYPQPTLYIKMKQRLSHGHAALSSSQLQPGRLAWFGTFGPSLA</sequence>
<dbReference type="EMBL" id="NJEU01000145">
    <property type="protein sequence ID" value="PHH80824.1"/>
    <property type="molecule type" value="Genomic_DNA"/>
</dbReference>